<evidence type="ECO:0000256" key="6">
    <source>
        <dbReference type="ARBA" id="ARBA00022737"/>
    </source>
</evidence>
<dbReference type="PROSITE" id="PS00135">
    <property type="entry name" value="TRYPSIN_SER"/>
    <property type="match status" value="1"/>
</dbReference>
<dbReference type="Pfam" id="PF00400">
    <property type="entry name" value="WD40"/>
    <property type="match status" value="1"/>
</dbReference>
<sequence length="649" mass="73269">MASTSQDRQLKDFEIWTTAVPTSFLTDISILKLLKRREIGKRERFISNQKSSVPKATGSFTISEKINLTNRFRPNRPVVIQKLPVQMLCCEHLPDEKLVTAAQDGKMRFYIRYSKEYKFYRECRIPHGIKWFHEITVRPNFNQIACAAGDDRVYCYSIDGFEVELLWSKKCGIIPAPRFRNRPLFPSLRYSMNDSYFLVAGLYGYVTMLDNETHDLIHAFRAHPNDPMAIYCCKTNPDVYCTAGPEGYCKVWDRRVASTRSITGISTPVGRFTGHISPVTSLDGDCLDRYLASTGGDETVKIWDFRRFSHDNREITDQPGQVGAKVDTSILTFEGQTNFHHLVQSYFSPERTGNRYVYTGRSRGTVHIFDILTNKDDILNGHRNVVHDCSWHPYDAEIVTVAQNERRVVGGNESAPHIWPWTVQLIYAETKIHRCGATLLSDDIVITAAHCFSRSRNPARYTVLIGGHEIGSGESYDIRNISIHPLFNVLMPSSFDVAIARLHGKLNFSENILPICLPILEPSTADNCIVTGWGFQEESGSFSSKLRETHVPIIPIVICNSILHYFGRVDPLSMLCAGSGGADACQGDSGGPLMCYSRMRQRWELQGVVSWGHGCGRNNIPGVYAKISAVTSWVNSQMKLLQLNDNDIL</sequence>
<evidence type="ECO:0000256" key="5">
    <source>
        <dbReference type="ARBA" id="ARBA00022670"/>
    </source>
</evidence>
<keyword evidence="6" id="KW-0677">Repeat</keyword>
<dbReference type="PANTHER" id="PTHR24252:SF8">
    <property type="entry name" value="ACROSIN"/>
    <property type="match status" value="1"/>
</dbReference>
<evidence type="ECO:0000313" key="13">
    <source>
        <dbReference type="Proteomes" id="UP000095285"/>
    </source>
</evidence>
<feature type="repeat" description="WD" evidence="10">
    <location>
        <begin position="272"/>
        <end position="306"/>
    </location>
</feature>
<keyword evidence="13" id="KW-1185">Reference proteome</keyword>
<dbReference type="InterPro" id="IPR009003">
    <property type="entry name" value="Peptidase_S1_PA"/>
</dbReference>
<dbReference type="EC" id="3.4.21.10" evidence="2"/>
<dbReference type="InterPro" id="IPR001680">
    <property type="entry name" value="WD40_rpt"/>
</dbReference>
<keyword evidence="8 11" id="KW-0720">Serine protease</keyword>
<evidence type="ECO:0000256" key="2">
    <source>
        <dbReference type="ARBA" id="ARBA00012050"/>
    </source>
</evidence>
<feature type="domain" description="Peptidase S1" evidence="12">
    <location>
        <begin position="408"/>
        <end position="639"/>
    </location>
</feature>
<evidence type="ECO:0000256" key="9">
    <source>
        <dbReference type="ARBA" id="ARBA00023157"/>
    </source>
</evidence>
<name>A0A1I7V6N8_LOALO</name>
<proteinExistence type="predicted"/>
<dbReference type="InterPro" id="IPR018114">
    <property type="entry name" value="TRYPSIN_HIS"/>
</dbReference>
<dbReference type="InterPro" id="IPR001254">
    <property type="entry name" value="Trypsin_dom"/>
</dbReference>
<dbReference type="GO" id="GO:0004252">
    <property type="term" value="F:serine-type endopeptidase activity"/>
    <property type="evidence" value="ECO:0007669"/>
    <property type="project" value="InterPro"/>
</dbReference>
<dbReference type="Pfam" id="PF00089">
    <property type="entry name" value="Trypsin"/>
    <property type="match status" value="1"/>
</dbReference>
<dbReference type="InterPro" id="IPR033116">
    <property type="entry name" value="TRYPSIN_SER"/>
</dbReference>
<dbReference type="InterPro" id="IPR001314">
    <property type="entry name" value="Peptidase_S1A"/>
</dbReference>
<dbReference type="FunFam" id="2.40.10.10:FF:000003">
    <property type="entry name" value="Transmembrane serine protease 3"/>
    <property type="match status" value="1"/>
</dbReference>
<dbReference type="InterPro" id="IPR043504">
    <property type="entry name" value="Peptidase_S1_PA_chymotrypsin"/>
</dbReference>
<dbReference type="InterPro" id="IPR036322">
    <property type="entry name" value="WD40_repeat_dom_sf"/>
</dbReference>
<dbReference type="PANTHER" id="PTHR24252">
    <property type="entry name" value="ACROSIN-RELATED"/>
    <property type="match status" value="1"/>
</dbReference>
<dbReference type="PROSITE" id="PS00134">
    <property type="entry name" value="TRYPSIN_HIS"/>
    <property type="match status" value="1"/>
</dbReference>
<dbReference type="Proteomes" id="UP000095285">
    <property type="component" value="Unassembled WGS sequence"/>
</dbReference>
<keyword evidence="7 11" id="KW-0378">Hydrolase</keyword>
<evidence type="ECO:0000313" key="14">
    <source>
        <dbReference type="WBParaSite" id="EN70_10467"/>
    </source>
</evidence>
<dbReference type="WBParaSite" id="EN70_10467">
    <property type="protein sequence ID" value="EN70_10467"/>
    <property type="gene ID" value="EN70_10467"/>
</dbReference>
<dbReference type="InterPro" id="IPR015943">
    <property type="entry name" value="WD40/YVTN_repeat-like_dom_sf"/>
</dbReference>
<dbReference type="eggNOG" id="KOG0266">
    <property type="taxonomic scope" value="Eukaryota"/>
</dbReference>
<evidence type="ECO:0000256" key="3">
    <source>
        <dbReference type="ARBA" id="ARBA00017161"/>
    </source>
</evidence>
<keyword evidence="5 11" id="KW-0645">Protease</keyword>
<dbReference type="SMART" id="SM00020">
    <property type="entry name" value="Tryp_SPc"/>
    <property type="match status" value="1"/>
</dbReference>
<accession>A0A1I7V6N8</accession>
<dbReference type="SUPFAM" id="SSF50978">
    <property type="entry name" value="WD40 repeat-like"/>
    <property type="match status" value="1"/>
</dbReference>
<dbReference type="PROSITE" id="PS00678">
    <property type="entry name" value="WD_REPEATS_1"/>
    <property type="match status" value="1"/>
</dbReference>
<dbReference type="Gene3D" id="2.40.10.10">
    <property type="entry name" value="Trypsin-like serine proteases"/>
    <property type="match status" value="1"/>
</dbReference>
<dbReference type="STRING" id="7209.A0A1I7V6N8"/>
<reference evidence="13" key="1">
    <citation type="submission" date="2012-04" db="EMBL/GenBank/DDBJ databases">
        <title>The Genome Sequence of Loa loa.</title>
        <authorList>
            <consortium name="The Broad Institute Genome Sequencing Platform"/>
            <consortium name="Broad Institute Genome Sequencing Center for Infectious Disease"/>
            <person name="Nutman T.B."/>
            <person name="Fink D.L."/>
            <person name="Russ C."/>
            <person name="Young S."/>
            <person name="Zeng Q."/>
            <person name="Gargeya S."/>
            <person name="Alvarado L."/>
            <person name="Berlin A."/>
            <person name="Chapman S.B."/>
            <person name="Chen Z."/>
            <person name="Freedman E."/>
            <person name="Gellesch M."/>
            <person name="Goldberg J."/>
            <person name="Griggs A."/>
            <person name="Gujja S."/>
            <person name="Heilman E.R."/>
            <person name="Heiman D."/>
            <person name="Howarth C."/>
            <person name="Mehta T."/>
            <person name="Neiman D."/>
            <person name="Pearson M."/>
            <person name="Roberts A."/>
            <person name="Saif S."/>
            <person name="Shea T."/>
            <person name="Shenoy N."/>
            <person name="Sisk P."/>
            <person name="Stolte C."/>
            <person name="Sykes S."/>
            <person name="White J."/>
            <person name="Yandava C."/>
            <person name="Haas B."/>
            <person name="Henn M.R."/>
            <person name="Nusbaum C."/>
            <person name="Birren B."/>
        </authorList>
    </citation>
    <scope>NUCLEOTIDE SEQUENCE [LARGE SCALE GENOMIC DNA]</scope>
</reference>
<reference evidence="14" key="2">
    <citation type="submission" date="2016-11" db="UniProtKB">
        <authorList>
            <consortium name="WormBaseParasite"/>
        </authorList>
    </citation>
    <scope>IDENTIFICATION</scope>
</reference>
<dbReference type="PROSITE" id="PS50294">
    <property type="entry name" value="WD_REPEATS_REGION"/>
    <property type="match status" value="1"/>
</dbReference>
<keyword evidence="4 10" id="KW-0853">WD repeat</keyword>
<evidence type="ECO:0000256" key="10">
    <source>
        <dbReference type="PROSITE-ProRule" id="PRU00221"/>
    </source>
</evidence>
<evidence type="ECO:0000256" key="11">
    <source>
        <dbReference type="RuleBase" id="RU363034"/>
    </source>
</evidence>
<protein>
    <recommendedName>
        <fullName evidence="3">Acrosin</fullName>
        <ecNumber evidence="2">3.4.21.10</ecNumber>
    </recommendedName>
</protein>
<dbReference type="CDD" id="cd00190">
    <property type="entry name" value="Tryp_SPc"/>
    <property type="match status" value="1"/>
</dbReference>
<dbReference type="PROSITE" id="PS50240">
    <property type="entry name" value="TRYPSIN_DOM"/>
    <property type="match status" value="1"/>
</dbReference>
<organism evidence="13 14">
    <name type="scientific">Loa loa</name>
    <name type="common">Eye worm</name>
    <name type="synonym">Filaria loa</name>
    <dbReference type="NCBI Taxonomy" id="7209"/>
    <lineage>
        <taxon>Eukaryota</taxon>
        <taxon>Metazoa</taxon>
        <taxon>Ecdysozoa</taxon>
        <taxon>Nematoda</taxon>
        <taxon>Chromadorea</taxon>
        <taxon>Rhabditida</taxon>
        <taxon>Spirurina</taxon>
        <taxon>Spiruromorpha</taxon>
        <taxon>Filarioidea</taxon>
        <taxon>Onchocercidae</taxon>
        <taxon>Loa</taxon>
    </lineage>
</organism>
<keyword evidence="9" id="KW-1015">Disulfide bond</keyword>
<dbReference type="Gene3D" id="2.130.10.10">
    <property type="entry name" value="YVTN repeat-like/Quinoprotein amine dehydrogenase"/>
    <property type="match status" value="1"/>
</dbReference>
<evidence type="ECO:0000256" key="8">
    <source>
        <dbReference type="ARBA" id="ARBA00022825"/>
    </source>
</evidence>
<dbReference type="PROSITE" id="PS50082">
    <property type="entry name" value="WD_REPEATS_2"/>
    <property type="match status" value="1"/>
</dbReference>
<dbReference type="AlphaFoldDB" id="A0A1I7V6N8"/>
<dbReference type="GO" id="GO:0006508">
    <property type="term" value="P:proteolysis"/>
    <property type="evidence" value="ECO:0007669"/>
    <property type="project" value="UniProtKB-KW"/>
</dbReference>
<evidence type="ECO:0000256" key="7">
    <source>
        <dbReference type="ARBA" id="ARBA00022801"/>
    </source>
</evidence>
<dbReference type="PRINTS" id="PR00722">
    <property type="entry name" value="CHYMOTRYPSIN"/>
</dbReference>
<dbReference type="SUPFAM" id="SSF50494">
    <property type="entry name" value="Trypsin-like serine proteases"/>
    <property type="match status" value="1"/>
</dbReference>
<evidence type="ECO:0000256" key="4">
    <source>
        <dbReference type="ARBA" id="ARBA00022574"/>
    </source>
</evidence>
<evidence type="ECO:0000256" key="1">
    <source>
        <dbReference type="ARBA" id="ARBA00001656"/>
    </source>
</evidence>
<evidence type="ECO:0000259" key="12">
    <source>
        <dbReference type="PROSITE" id="PS50240"/>
    </source>
</evidence>
<dbReference type="SMART" id="SM00320">
    <property type="entry name" value="WD40"/>
    <property type="match status" value="4"/>
</dbReference>
<dbReference type="InterPro" id="IPR019775">
    <property type="entry name" value="WD40_repeat_CS"/>
</dbReference>
<comment type="catalytic activity">
    <reaction evidence="1">
        <text>Preferential cleavage: Arg-|-Xaa, Lys-|-Xaa.</text>
        <dbReference type="EC" id="3.4.21.10"/>
    </reaction>
</comment>